<name>A0A016WPF5_9BILA</name>
<evidence type="ECO:0000256" key="1">
    <source>
        <dbReference type="SAM" id="MobiDB-lite"/>
    </source>
</evidence>
<proteinExistence type="predicted"/>
<gene>
    <name evidence="2" type="primary">Acey_s0568.g61</name>
    <name evidence="2" type="ORF">Y032_0568g61</name>
</gene>
<evidence type="ECO:0000313" key="2">
    <source>
        <dbReference type="EMBL" id="EYC41476.1"/>
    </source>
</evidence>
<feature type="region of interest" description="Disordered" evidence="1">
    <location>
        <begin position="34"/>
        <end position="54"/>
    </location>
</feature>
<accession>A0A016WPF5</accession>
<protein>
    <submittedName>
        <fullName evidence="2">Uncharacterized protein</fullName>
    </submittedName>
</protein>
<organism evidence="2 3">
    <name type="scientific">Ancylostoma ceylanicum</name>
    <dbReference type="NCBI Taxonomy" id="53326"/>
    <lineage>
        <taxon>Eukaryota</taxon>
        <taxon>Metazoa</taxon>
        <taxon>Ecdysozoa</taxon>
        <taxon>Nematoda</taxon>
        <taxon>Chromadorea</taxon>
        <taxon>Rhabditida</taxon>
        <taxon>Rhabditina</taxon>
        <taxon>Rhabditomorpha</taxon>
        <taxon>Strongyloidea</taxon>
        <taxon>Ancylostomatidae</taxon>
        <taxon>Ancylostomatinae</taxon>
        <taxon>Ancylostoma</taxon>
    </lineage>
</organism>
<comment type="caution">
    <text evidence="2">The sequence shown here is derived from an EMBL/GenBank/DDBJ whole genome shotgun (WGS) entry which is preliminary data.</text>
</comment>
<feature type="compositionally biased region" description="Pro residues" evidence="1">
    <location>
        <begin position="38"/>
        <end position="50"/>
    </location>
</feature>
<dbReference type="EMBL" id="JARK01000168">
    <property type="protein sequence ID" value="EYC41476.1"/>
    <property type="molecule type" value="Genomic_DNA"/>
</dbReference>
<reference evidence="3" key="1">
    <citation type="journal article" date="2015" name="Nat. Genet.">
        <title>The genome and transcriptome of the zoonotic hookworm Ancylostoma ceylanicum identify infection-specific gene families.</title>
        <authorList>
            <person name="Schwarz E.M."/>
            <person name="Hu Y."/>
            <person name="Antoshechkin I."/>
            <person name="Miller M.M."/>
            <person name="Sternberg P.W."/>
            <person name="Aroian R.V."/>
        </authorList>
    </citation>
    <scope>NUCLEOTIDE SEQUENCE</scope>
    <source>
        <strain evidence="3">HY135</strain>
    </source>
</reference>
<keyword evidence="3" id="KW-1185">Reference proteome</keyword>
<evidence type="ECO:0000313" key="3">
    <source>
        <dbReference type="Proteomes" id="UP000024635"/>
    </source>
</evidence>
<sequence length="142" mass="16497">MKELRKRMVRLEKNQAMTLFRINELLPLEQVATETMPRSPPARPPTPPVAPTGSVTEQWVHVRKDVCLLIRVAWATEPRQYDCLPLLRSGMHKFNCCERCQARSDHMMTCIPRSACFYCKQRGRASESTTHHSAYCSHYFDM</sequence>
<dbReference type="Proteomes" id="UP000024635">
    <property type="component" value="Unassembled WGS sequence"/>
</dbReference>
<dbReference type="AlphaFoldDB" id="A0A016WPF5"/>